<gene>
    <name evidence="3" type="primary">NPR2_2</name>
    <name evidence="3" type="ORF">C6P46_005153</name>
</gene>
<dbReference type="PANTHER" id="PTHR12991">
    <property type="entry name" value="NITROGEN PERMEASE REGULATOR 2/TUMOR SUPPRESSOR CANDIDATE 4"/>
    <property type="match status" value="1"/>
</dbReference>
<dbReference type="GO" id="GO:0010508">
    <property type="term" value="P:positive regulation of autophagy"/>
    <property type="evidence" value="ECO:0007669"/>
    <property type="project" value="TreeGrafter"/>
</dbReference>
<name>A0A9P7B4N6_RHOMI</name>
<keyword evidence="4" id="KW-1185">Reference proteome</keyword>
<feature type="compositionally biased region" description="Gly residues" evidence="2">
    <location>
        <begin position="576"/>
        <end position="587"/>
    </location>
</feature>
<dbReference type="GO" id="GO:1990130">
    <property type="term" value="C:GATOR1 complex"/>
    <property type="evidence" value="ECO:0007669"/>
    <property type="project" value="TreeGrafter"/>
</dbReference>
<feature type="compositionally biased region" description="Low complexity" evidence="2">
    <location>
        <begin position="433"/>
        <end position="455"/>
    </location>
</feature>
<dbReference type="GO" id="GO:1904262">
    <property type="term" value="P:negative regulation of TORC1 signaling"/>
    <property type="evidence" value="ECO:0007669"/>
    <property type="project" value="TreeGrafter"/>
</dbReference>
<feature type="region of interest" description="Disordered" evidence="2">
    <location>
        <begin position="576"/>
        <end position="619"/>
    </location>
</feature>
<comment type="similarity">
    <text evidence="1">Belongs to the NPR2 family.</text>
</comment>
<organism evidence="3 4">
    <name type="scientific">Rhodotorula mucilaginosa</name>
    <name type="common">Yeast</name>
    <name type="synonym">Rhodotorula rubra</name>
    <dbReference type="NCBI Taxonomy" id="5537"/>
    <lineage>
        <taxon>Eukaryota</taxon>
        <taxon>Fungi</taxon>
        <taxon>Dikarya</taxon>
        <taxon>Basidiomycota</taxon>
        <taxon>Pucciniomycotina</taxon>
        <taxon>Microbotryomycetes</taxon>
        <taxon>Sporidiobolales</taxon>
        <taxon>Sporidiobolaceae</taxon>
        <taxon>Rhodotorula</taxon>
    </lineage>
</organism>
<dbReference type="PANTHER" id="PTHR12991:SF10">
    <property type="entry name" value="GATOR COMPLEX PROTEIN NPRL2"/>
    <property type="match status" value="1"/>
</dbReference>
<dbReference type="GO" id="GO:0005774">
    <property type="term" value="C:vacuolar membrane"/>
    <property type="evidence" value="ECO:0007669"/>
    <property type="project" value="TreeGrafter"/>
</dbReference>
<dbReference type="Pfam" id="PF06218">
    <property type="entry name" value="NPR2"/>
    <property type="match status" value="2"/>
</dbReference>
<dbReference type="GO" id="GO:0005096">
    <property type="term" value="F:GTPase activator activity"/>
    <property type="evidence" value="ECO:0007669"/>
    <property type="project" value="TreeGrafter"/>
</dbReference>
<evidence type="ECO:0000313" key="4">
    <source>
        <dbReference type="Proteomes" id="UP000777482"/>
    </source>
</evidence>
<protein>
    <submittedName>
        <fullName evidence="3">Nitrogen permease regulator 2</fullName>
    </submittedName>
</protein>
<dbReference type="EMBL" id="PUHQ01000053">
    <property type="protein sequence ID" value="KAG0659516.1"/>
    <property type="molecule type" value="Genomic_DNA"/>
</dbReference>
<accession>A0A9P7B4N6</accession>
<dbReference type="InterPro" id="IPR009348">
    <property type="entry name" value="NPR2-like"/>
</dbReference>
<comment type="caution">
    <text evidence="3">The sequence shown here is derived from an EMBL/GenBank/DDBJ whole genome shotgun (WGS) entry which is preliminary data.</text>
</comment>
<evidence type="ECO:0000313" key="3">
    <source>
        <dbReference type="EMBL" id="KAG0659516.1"/>
    </source>
</evidence>
<evidence type="ECO:0000256" key="2">
    <source>
        <dbReference type="SAM" id="MobiDB-lite"/>
    </source>
</evidence>
<sequence>MTTSRQLLKEESGQYTPKLVAVFYAVFDPTLGPRVVHQIPEGSVATALSTFPSRTPTPAALDPATPATTATTAAETAPTRANPVLFDFSSILDFVIPKPELCGHLITKATRTSKILGFPQRIVDEEKYHGSKSVYNRNAFIFNVCFVFDRDAELSVYEPVVRKTGRSLSALEEHSSLLSSPPPGFSMANLLEQLYLDLNAYFETSIPLLGVDLDVGLFPFYMNPPEVRTWQVPVAVTNLEQMKTRSWDVTLYKASSLVCSFIDGVNHVKRIAELAEVDLYLARQCIQHLVYYNAVITTDIFQFSNSYALLPDIADAVQYAEEEDEGATDLPTECENYVFSGERDTALVPFATLLSYYSQLRPGYSLAEWIEALSLDSHPIDIRRMIQFGVIKGFLRRVYAYPVWLDHPNLQQQQQQSSARAPAAAATSVATTASGTATPLASASASRQQAAARSRQPLDAPALPKHSTTSAAAAQAASTRTSTPLPSAAAAARRATEGNQQGRATSRIGSTDGDGDNNWGEDSTTTTTAAAALLPSVSYPPSLAMMFDGTHHTDEICLKYSCSWRTLELVLRQLGEGGQVGGGGGGDGGEDGVGENRERGGVYGDDEEVPDVPRRGSAASAWDRAAGGYGDRVVMIHV</sequence>
<evidence type="ECO:0000256" key="1">
    <source>
        <dbReference type="ARBA" id="ARBA00008433"/>
    </source>
</evidence>
<reference evidence="3 4" key="1">
    <citation type="submission" date="2020-11" db="EMBL/GenBank/DDBJ databases">
        <title>Kefir isolates.</title>
        <authorList>
            <person name="Marcisauskas S."/>
            <person name="Kim Y."/>
            <person name="Blasche S."/>
        </authorList>
    </citation>
    <scope>NUCLEOTIDE SEQUENCE [LARGE SCALE GENOMIC DNA]</scope>
    <source>
        <strain evidence="3 4">KR</strain>
    </source>
</reference>
<dbReference type="AlphaFoldDB" id="A0A9P7B4N6"/>
<proteinExistence type="inferred from homology"/>
<feature type="compositionally biased region" description="Low complexity" evidence="2">
    <location>
        <begin position="467"/>
        <end position="493"/>
    </location>
</feature>
<feature type="region of interest" description="Disordered" evidence="2">
    <location>
        <begin position="433"/>
        <end position="523"/>
    </location>
</feature>
<dbReference type="Proteomes" id="UP000777482">
    <property type="component" value="Unassembled WGS sequence"/>
</dbReference>
<feature type="compositionally biased region" description="Polar residues" evidence="2">
    <location>
        <begin position="497"/>
        <end position="509"/>
    </location>
</feature>
<dbReference type="OrthoDB" id="338854at2759"/>